<comment type="caution">
    <text evidence="5">The sequence shown here is derived from an EMBL/GenBank/DDBJ whole genome shotgun (WGS) entry which is preliminary data.</text>
</comment>
<organism evidence="5 6">
    <name type="scientific">Aquimarina celericrescens</name>
    <dbReference type="NCBI Taxonomy" id="1964542"/>
    <lineage>
        <taxon>Bacteria</taxon>
        <taxon>Pseudomonadati</taxon>
        <taxon>Bacteroidota</taxon>
        <taxon>Flavobacteriia</taxon>
        <taxon>Flavobacteriales</taxon>
        <taxon>Flavobacteriaceae</taxon>
        <taxon>Aquimarina</taxon>
    </lineage>
</organism>
<evidence type="ECO:0000313" key="6">
    <source>
        <dbReference type="Proteomes" id="UP001597344"/>
    </source>
</evidence>
<evidence type="ECO:0000256" key="4">
    <source>
        <dbReference type="ARBA" id="ARBA00023180"/>
    </source>
</evidence>
<dbReference type="EMBL" id="JBHUHY010000015">
    <property type="protein sequence ID" value="MFD2187753.1"/>
    <property type="molecule type" value="Genomic_DNA"/>
</dbReference>
<evidence type="ECO:0000313" key="5">
    <source>
        <dbReference type="EMBL" id="MFD2187753.1"/>
    </source>
</evidence>
<dbReference type="Gene3D" id="2.120.10.30">
    <property type="entry name" value="TolB, C-terminal domain"/>
    <property type="match status" value="1"/>
</dbReference>
<dbReference type="InterPro" id="IPR002640">
    <property type="entry name" value="Arylesterase"/>
</dbReference>
<dbReference type="SUPFAM" id="SSF63829">
    <property type="entry name" value="Calcium-dependent phosphotriesterase"/>
    <property type="match status" value="1"/>
</dbReference>
<comment type="similarity">
    <text evidence="1">Belongs to the paraoxonase family.</text>
</comment>
<accession>A0ABW5AXM8</accession>
<dbReference type="PANTHER" id="PTHR11799">
    <property type="entry name" value="PARAOXONASE"/>
    <property type="match status" value="1"/>
</dbReference>
<keyword evidence="3" id="KW-1015">Disulfide bond</keyword>
<keyword evidence="6" id="KW-1185">Reference proteome</keyword>
<evidence type="ECO:0000256" key="1">
    <source>
        <dbReference type="ARBA" id="ARBA00008595"/>
    </source>
</evidence>
<sequence length="348" mass="38805">MRRLIKRISLVILVLITGFISHTLISTGFFRTIKNQFQGTILKKVPLPGAEDITISNTDHFALISSTNRAVYPPTEQEQGGLYLMDLKNKKFSIKLLTASFDKPFAPHGISMIKKDSTYTIMAVNHTTNEHSVEVFTFDGQNINHLRSLTDASMISPNDLVMIDENRFYFTNDHGYSKGIGKLLEEYGGLSVANVVYYDGNSFKEVADGIAYANGINFDLKRNLIYVASPRGFLIKVYLKKNDGSLDFIEDIPCGTGVDNIEIDGKGNLWSGGHPNLLRFKAYAKGKKETAPSEIIKIEYRGKGDYTVEKIYVEDGKIMSGSSVAAPFEDLILVGNVMDDEFLILKKE</sequence>
<evidence type="ECO:0000256" key="3">
    <source>
        <dbReference type="ARBA" id="ARBA00023157"/>
    </source>
</evidence>
<dbReference type="Proteomes" id="UP001597344">
    <property type="component" value="Unassembled WGS sequence"/>
</dbReference>
<dbReference type="RefSeq" id="WP_378320764.1">
    <property type="nucleotide sequence ID" value="NZ_JBHUHY010000015.1"/>
</dbReference>
<keyword evidence="4" id="KW-0325">Glycoprotein</keyword>
<proteinExistence type="inferred from homology"/>
<reference evidence="6" key="1">
    <citation type="journal article" date="2019" name="Int. J. Syst. Evol. Microbiol.">
        <title>The Global Catalogue of Microorganisms (GCM) 10K type strain sequencing project: providing services to taxonomists for standard genome sequencing and annotation.</title>
        <authorList>
            <consortium name="The Broad Institute Genomics Platform"/>
            <consortium name="The Broad Institute Genome Sequencing Center for Infectious Disease"/>
            <person name="Wu L."/>
            <person name="Ma J."/>
        </authorList>
    </citation>
    <scope>NUCLEOTIDE SEQUENCE [LARGE SCALE GENOMIC DNA]</scope>
    <source>
        <strain evidence="6">DT92</strain>
    </source>
</reference>
<dbReference type="InterPro" id="IPR051288">
    <property type="entry name" value="Serum_paraoxonase/arylesterase"/>
</dbReference>
<protein>
    <submittedName>
        <fullName evidence="5">SMP-30/gluconolactonase/LRE family protein</fullName>
    </submittedName>
</protein>
<evidence type="ECO:0000256" key="2">
    <source>
        <dbReference type="ARBA" id="ARBA00022801"/>
    </source>
</evidence>
<name>A0ABW5AXM8_9FLAO</name>
<dbReference type="PRINTS" id="PR01785">
    <property type="entry name" value="PARAOXONASE"/>
</dbReference>
<gene>
    <name evidence="5" type="ORF">ACFSJT_13205</name>
</gene>
<dbReference type="PANTHER" id="PTHR11799:SF12">
    <property type="entry name" value="PARAOXONASE-RELATED"/>
    <property type="match status" value="1"/>
</dbReference>
<dbReference type="InterPro" id="IPR011042">
    <property type="entry name" value="6-blade_b-propeller_TolB-like"/>
</dbReference>
<keyword evidence="2" id="KW-0378">Hydrolase</keyword>
<dbReference type="Pfam" id="PF01731">
    <property type="entry name" value="Arylesterase"/>
    <property type="match status" value="1"/>
</dbReference>